<proteinExistence type="predicted"/>
<dbReference type="Proteomes" id="UP001152622">
    <property type="component" value="Chromosome 9"/>
</dbReference>
<reference evidence="2" key="1">
    <citation type="journal article" date="2023" name="Science">
        <title>Genome structures resolve the early diversification of teleost fishes.</title>
        <authorList>
            <person name="Parey E."/>
            <person name="Louis A."/>
            <person name="Montfort J."/>
            <person name="Bouchez O."/>
            <person name="Roques C."/>
            <person name="Iampietro C."/>
            <person name="Lluch J."/>
            <person name="Castinel A."/>
            <person name="Donnadieu C."/>
            <person name="Desvignes T."/>
            <person name="Floi Bucao C."/>
            <person name="Jouanno E."/>
            <person name="Wen M."/>
            <person name="Mejri S."/>
            <person name="Dirks R."/>
            <person name="Jansen H."/>
            <person name="Henkel C."/>
            <person name="Chen W.J."/>
            <person name="Zahm M."/>
            <person name="Cabau C."/>
            <person name="Klopp C."/>
            <person name="Thompson A.W."/>
            <person name="Robinson-Rechavi M."/>
            <person name="Braasch I."/>
            <person name="Lecointre G."/>
            <person name="Bobe J."/>
            <person name="Postlethwait J.H."/>
            <person name="Berthelot C."/>
            <person name="Roest Crollius H."/>
            <person name="Guiguen Y."/>
        </authorList>
    </citation>
    <scope>NUCLEOTIDE SEQUENCE</scope>
    <source>
        <strain evidence="2">WJC10195</strain>
    </source>
</reference>
<keyword evidence="3" id="KW-1185">Reference proteome</keyword>
<dbReference type="EMBL" id="JAINUF010000009">
    <property type="protein sequence ID" value="KAJ8350052.1"/>
    <property type="molecule type" value="Genomic_DNA"/>
</dbReference>
<evidence type="ECO:0000259" key="1">
    <source>
        <dbReference type="Pfam" id="PF25794"/>
    </source>
</evidence>
<gene>
    <name evidence="2" type="ORF">SKAU_G00251820</name>
</gene>
<dbReference type="Pfam" id="PF25794">
    <property type="entry name" value="SACS"/>
    <property type="match status" value="1"/>
</dbReference>
<feature type="non-terminal residue" evidence="2">
    <location>
        <position position="1"/>
    </location>
</feature>
<dbReference type="AlphaFoldDB" id="A0A9Q1F2Z4"/>
<name>A0A9Q1F2Z4_SYNKA</name>
<evidence type="ECO:0000313" key="2">
    <source>
        <dbReference type="EMBL" id="KAJ8350052.1"/>
    </source>
</evidence>
<feature type="domain" description="Sacsin/Nov" evidence="1">
    <location>
        <begin position="2"/>
        <end position="121"/>
    </location>
</feature>
<protein>
    <recommendedName>
        <fullName evidence="1">Sacsin/Nov domain-containing protein</fullName>
    </recommendedName>
</protein>
<comment type="caution">
    <text evidence="2">The sequence shown here is derived from an EMBL/GenBank/DDBJ whole genome shotgun (WGS) entry which is preliminary data.</text>
</comment>
<evidence type="ECO:0000313" key="3">
    <source>
        <dbReference type="Proteomes" id="UP001152622"/>
    </source>
</evidence>
<accession>A0A9Q1F2Z4</accession>
<dbReference type="OrthoDB" id="1262810at2759"/>
<organism evidence="2 3">
    <name type="scientific">Synaphobranchus kaupii</name>
    <name type="common">Kaup's arrowtooth eel</name>
    <dbReference type="NCBI Taxonomy" id="118154"/>
    <lineage>
        <taxon>Eukaryota</taxon>
        <taxon>Metazoa</taxon>
        <taxon>Chordata</taxon>
        <taxon>Craniata</taxon>
        <taxon>Vertebrata</taxon>
        <taxon>Euteleostomi</taxon>
        <taxon>Actinopterygii</taxon>
        <taxon>Neopterygii</taxon>
        <taxon>Teleostei</taxon>
        <taxon>Anguilliformes</taxon>
        <taxon>Synaphobranchidae</taxon>
        <taxon>Synaphobranchus</taxon>
    </lineage>
</organism>
<sequence>MLDPQEKIFGEREGGFLWSLDDEEDRDTLLILNDQFQPFRDVLIHVSDQTWEDAVSEDKKFSGTLFRFSLRNEPSEISDNLYDSDKMAQLFSNFIADADMSLLFLRNVSSVSLFHISTDGSVNVKHKVSASSPTVNESFHPREMPSIEGFTHFKNVSSYCPSKGKREVQWLVTTCCMKEGQVPELDSLVEKLSFRPQVDLAFPLDQEKSLIDGRLSCFLPLPNNETNSTALPVHVNAGFGLTDNRRQIKWQEEDQRFDEAAVWNELLIKEVLPRAYHMIILDAIHFSQSSDYPSSSVYRLWPDVEQMKHKERWHGVATEMLQQFLLLNKSVFSLAGDADKWVTLSEAVFLSDDDMEPQMKNVVSGVLIALGEKLVSVPSHVSRAIKTYVKNPKTLRRATPAFVRNVLCKSGTVNLSREDKLFILEYVLSDGKYHELWGLQLLPLSNGTFNTFTNEDHNWAFIDNEQFPRELLPGWKDVFLPRDLQSITLLHLRQLAVTSTYNKIIIMDSTKVAELAIGSLPEDWQRTQGHVTWQVGNGQHPLMQWLKDFWKFLNTNFGELSSFVGMPLIPLTPLLDSTSSVTLAKLQQKTTLVFQKSKRNSLSDQIAKLVGKVGGTIIERDTFPDHMDLKTYVLTPSPRKILQLLLNLEKHQVIHGIESASAMEKEELKSYLSSLDSLTLAEKGLLSELPLFHSMASLKFSPGQYISVKSKQAVVLNSVPSIPENLLMTDIVAQCANEADRRLLTLLKIDLLNAAQAATLLVDGIKKSLYKRQEADQIMTWILQHGSILFSQDETLYRKCKDLSFIEIETREHKKASCFFDPNNNTFKALFEQDFFPPLAFTSTLQMLDSLRHLGMQTDENNITANDALHVAKHIEVLQVHSLKKASIKADALIKLLNDTHVLSKFSAQQLSELLRAQWVPCKFPDDVNG</sequence>
<dbReference type="PANTHER" id="PTHR46919:SF2">
    <property type="entry name" value="SACSIN"/>
    <property type="match status" value="1"/>
</dbReference>
<dbReference type="PANTHER" id="PTHR46919">
    <property type="entry name" value="ZINC FINGER, C3HC4 TYPE (RING FINGER) FAMILY PROTEIN"/>
    <property type="match status" value="1"/>
</dbReference>
<dbReference type="InterPro" id="IPR058210">
    <property type="entry name" value="SACS/Nov_dom"/>
</dbReference>